<keyword evidence="7" id="KW-1185">Reference proteome</keyword>
<gene>
    <name evidence="6" type="ORF">OEA41_006203</name>
</gene>
<dbReference type="GO" id="GO:0016491">
    <property type="term" value="F:oxidoreductase activity"/>
    <property type="evidence" value="ECO:0007669"/>
    <property type="project" value="InterPro"/>
</dbReference>
<keyword evidence="4" id="KW-0472">Membrane</keyword>
<proteinExistence type="predicted"/>
<dbReference type="InterPro" id="IPR006694">
    <property type="entry name" value="Fatty_acid_hydroxylase"/>
</dbReference>
<accession>A0AAD9Z8K1</accession>
<keyword evidence="3" id="KW-1133">Transmembrane helix</keyword>
<sequence length="327" mass="37740">MSLTFHLIDKYDLWSQYRIHTPEEFKQRNRVSVREVLRSVIFQQAIQTALGLWIGYLTDPGDEVGREEFEVAVWAGRVHRAVQQAGIYIPYVLATVGIDAKTLEHNIHTYAAAFGPTIGTANNKPLALMNLVFSSHEGQAWTSAYSAWEIYAAKTIYWVLEPAARFGIAIFFSDSWQYFWHRAMHSNRWMYRNMHAHHHKIYVPYAFGAFYNTLSEAFLLDTIGTTLSLMLSGLTIRQTMCFSTISVMKGVDDHCGYRLPWDPLQWGNEQNTQFHDVHHQSWGIKLYTTFWDHVCNTVCLKSSEEIDELYKKGRLAAEKAEKAEKGQ</sequence>
<dbReference type="AlphaFoldDB" id="A0AAD9Z8K1"/>
<evidence type="ECO:0000256" key="1">
    <source>
        <dbReference type="ARBA" id="ARBA00004370"/>
    </source>
</evidence>
<organism evidence="6 7">
    <name type="scientific">Lepraria neglecta</name>
    <dbReference type="NCBI Taxonomy" id="209136"/>
    <lineage>
        <taxon>Eukaryota</taxon>
        <taxon>Fungi</taxon>
        <taxon>Dikarya</taxon>
        <taxon>Ascomycota</taxon>
        <taxon>Pezizomycotina</taxon>
        <taxon>Lecanoromycetes</taxon>
        <taxon>OSLEUM clade</taxon>
        <taxon>Lecanoromycetidae</taxon>
        <taxon>Lecanorales</taxon>
        <taxon>Lecanorineae</taxon>
        <taxon>Stereocaulaceae</taxon>
        <taxon>Lepraria</taxon>
    </lineage>
</organism>
<comment type="subcellular location">
    <subcellularLocation>
        <location evidence="1">Membrane</location>
    </subcellularLocation>
</comment>
<evidence type="ECO:0000256" key="4">
    <source>
        <dbReference type="ARBA" id="ARBA00023136"/>
    </source>
</evidence>
<reference evidence="6" key="1">
    <citation type="submission" date="2022-11" db="EMBL/GenBank/DDBJ databases">
        <title>Chromosomal genome sequence assembly and mating type (MAT) locus characterization of the leprose asexual lichenized fungus Lepraria neglecta (Nyl.) Erichsen.</title>
        <authorList>
            <person name="Allen J.L."/>
            <person name="Pfeffer B."/>
        </authorList>
    </citation>
    <scope>NUCLEOTIDE SEQUENCE</scope>
    <source>
        <strain evidence="6">Allen 5258</strain>
    </source>
</reference>
<name>A0AAD9Z8K1_9LECA</name>
<dbReference type="GO" id="GO:0008610">
    <property type="term" value="P:lipid biosynthetic process"/>
    <property type="evidence" value="ECO:0007669"/>
    <property type="project" value="InterPro"/>
</dbReference>
<evidence type="ECO:0000313" key="7">
    <source>
        <dbReference type="Proteomes" id="UP001276659"/>
    </source>
</evidence>
<evidence type="ECO:0000256" key="3">
    <source>
        <dbReference type="ARBA" id="ARBA00022989"/>
    </source>
</evidence>
<evidence type="ECO:0000259" key="5">
    <source>
        <dbReference type="Pfam" id="PF04116"/>
    </source>
</evidence>
<dbReference type="InterPro" id="IPR050307">
    <property type="entry name" value="Sterol_Desaturase_Related"/>
</dbReference>
<dbReference type="Pfam" id="PF04116">
    <property type="entry name" value="FA_hydroxylase"/>
    <property type="match status" value="1"/>
</dbReference>
<dbReference type="GO" id="GO:0016020">
    <property type="term" value="C:membrane"/>
    <property type="evidence" value="ECO:0007669"/>
    <property type="project" value="UniProtKB-SubCell"/>
</dbReference>
<evidence type="ECO:0000256" key="2">
    <source>
        <dbReference type="ARBA" id="ARBA00022692"/>
    </source>
</evidence>
<dbReference type="EMBL" id="JASNWA010000007">
    <property type="protein sequence ID" value="KAK3172878.1"/>
    <property type="molecule type" value="Genomic_DNA"/>
</dbReference>
<keyword evidence="2" id="KW-0812">Transmembrane</keyword>
<comment type="caution">
    <text evidence="6">The sequence shown here is derived from an EMBL/GenBank/DDBJ whole genome shotgun (WGS) entry which is preliminary data.</text>
</comment>
<protein>
    <recommendedName>
        <fullName evidence="5">Fatty acid hydroxylase domain-containing protein</fullName>
    </recommendedName>
</protein>
<dbReference type="Proteomes" id="UP001276659">
    <property type="component" value="Unassembled WGS sequence"/>
</dbReference>
<feature type="domain" description="Fatty acid hydroxylase" evidence="5">
    <location>
        <begin position="168"/>
        <end position="297"/>
    </location>
</feature>
<dbReference type="GO" id="GO:0005506">
    <property type="term" value="F:iron ion binding"/>
    <property type="evidence" value="ECO:0007669"/>
    <property type="project" value="InterPro"/>
</dbReference>
<dbReference type="PANTHER" id="PTHR11863">
    <property type="entry name" value="STEROL DESATURASE"/>
    <property type="match status" value="1"/>
</dbReference>
<evidence type="ECO:0000313" key="6">
    <source>
        <dbReference type="EMBL" id="KAK3172878.1"/>
    </source>
</evidence>